<gene>
    <name evidence="4" type="ORF">AB0470_23340</name>
</gene>
<evidence type="ECO:0000256" key="1">
    <source>
        <dbReference type="SAM" id="MobiDB-lite"/>
    </source>
</evidence>
<evidence type="ECO:0000313" key="5">
    <source>
        <dbReference type="Proteomes" id="UP001553148"/>
    </source>
</evidence>
<evidence type="ECO:0000259" key="3">
    <source>
        <dbReference type="PROSITE" id="PS51178"/>
    </source>
</evidence>
<organism evidence="4 5">
    <name type="scientific">Streptomyces griseosporeus</name>
    <dbReference type="NCBI Taxonomy" id="1910"/>
    <lineage>
        <taxon>Bacteria</taxon>
        <taxon>Bacillati</taxon>
        <taxon>Actinomycetota</taxon>
        <taxon>Actinomycetes</taxon>
        <taxon>Kitasatosporales</taxon>
        <taxon>Streptomycetaceae</taxon>
        <taxon>Streptomyces</taxon>
    </lineage>
</organism>
<feature type="chain" id="PRO_5046869026" evidence="2">
    <location>
        <begin position="27"/>
        <end position="201"/>
    </location>
</feature>
<dbReference type="Proteomes" id="UP001553148">
    <property type="component" value="Unassembled WGS sequence"/>
</dbReference>
<dbReference type="CDD" id="cd06577">
    <property type="entry name" value="PASTA_pknB"/>
    <property type="match status" value="1"/>
</dbReference>
<dbReference type="EMBL" id="JBFAUJ010000010">
    <property type="protein sequence ID" value="MEV8462478.1"/>
    <property type="molecule type" value="Genomic_DNA"/>
</dbReference>
<evidence type="ECO:0000256" key="2">
    <source>
        <dbReference type="SAM" id="SignalP"/>
    </source>
</evidence>
<sequence>MRTRTRTTTAATALAAAALLALTSCGPDDKGGAAGTDGKPSTADTATLPDMTGKGLQSAQDQAQAAGFRHLASHDALGRGRHQVLDRNWKVCAQTPKAGEHPTDTEVDFATVKLEEDCPSTDQGDVQEAGTTMPDFKGKSVKVARQALDSSTSITVTDASGEDRMILVESNWQVCSQDPAPGAKLDGQPVAFTAVKFGESC</sequence>
<dbReference type="RefSeq" id="WP_229908964.1">
    <property type="nucleotide sequence ID" value="NZ_BNBR01000004.1"/>
</dbReference>
<feature type="domain" description="PASTA" evidence="3">
    <location>
        <begin position="127"/>
        <end position="196"/>
    </location>
</feature>
<reference evidence="4 5" key="1">
    <citation type="submission" date="2024-06" db="EMBL/GenBank/DDBJ databases">
        <title>The Natural Products Discovery Center: Release of the First 8490 Sequenced Strains for Exploring Actinobacteria Biosynthetic Diversity.</title>
        <authorList>
            <person name="Kalkreuter E."/>
            <person name="Kautsar S.A."/>
            <person name="Yang D."/>
            <person name="Bader C.D."/>
            <person name="Teijaro C.N."/>
            <person name="Fluegel L."/>
            <person name="Davis C.M."/>
            <person name="Simpson J.R."/>
            <person name="Lauterbach L."/>
            <person name="Steele A.D."/>
            <person name="Gui C."/>
            <person name="Meng S."/>
            <person name="Li G."/>
            <person name="Viehrig K."/>
            <person name="Ye F."/>
            <person name="Su P."/>
            <person name="Kiefer A.F."/>
            <person name="Nichols A."/>
            <person name="Cepeda A.J."/>
            <person name="Yan W."/>
            <person name="Fan B."/>
            <person name="Jiang Y."/>
            <person name="Adhikari A."/>
            <person name="Zheng C.-J."/>
            <person name="Schuster L."/>
            <person name="Cowan T.M."/>
            <person name="Smanski M.J."/>
            <person name="Chevrette M.G."/>
            <person name="De Carvalho L.P.S."/>
            <person name="Shen B."/>
        </authorList>
    </citation>
    <scope>NUCLEOTIDE SEQUENCE [LARGE SCALE GENOMIC DNA]</scope>
    <source>
        <strain evidence="4 5">NPDC052360</strain>
    </source>
</reference>
<proteinExistence type="predicted"/>
<dbReference type="InterPro" id="IPR005543">
    <property type="entry name" value="PASTA_dom"/>
</dbReference>
<dbReference type="Pfam" id="PF03793">
    <property type="entry name" value="PASTA"/>
    <property type="match status" value="1"/>
</dbReference>
<name>A0ABV3KWK4_STRGS</name>
<keyword evidence="5" id="KW-1185">Reference proteome</keyword>
<protein>
    <submittedName>
        <fullName evidence="4">PASTA domain-containing protein</fullName>
    </submittedName>
</protein>
<dbReference type="PROSITE" id="PS51257">
    <property type="entry name" value="PROKAR_LIPOPROTEIN"/>
    <property type="match status" value="1"/>
</dbReference>
<dbReference type="PROSITE" id="PS51178">
    <property type="entry name" value="PASTA"/>
    <property type="match status" value="1"/>
</dbReference>
<comment type="caution">
    <text evidence="4">The sequence shown here is derived from an EMBL/GenBank/DDBJ whole genome shotgun (WGS) entry which is preliminary data.</text>
</comment>
<feature type="region of interest" description="Disordered" evidence="1">
    <location>
        <begin position="29"/>
        <end position="66"/>
    </location>
</feature>
<dbReference type="SMART" id="SM00740">
    <property type="entry name" value="PASTA"/>
    <property type="match status" value="2"/>
</dbReference>
<evidence type="ECO:0000313" key="4">
    <source>
        <dbReference type="EMBL" id="MEV8462478.1"/>
    </source>
</evidence>
<keyword evidence="2" id="KW-0732">Signal</keyword>
<accession>A0ABV3KWK4</accession>
<feature type="signal peptide" evidence="2">
    <location>
        <begin position="1"/>
        <end position="26"/>
    </location>
</feature>
<dbReference type="Gene3D" id="3.30.10.20">
    <property type="match status" value="2"/>
</dbReference>